<organism evidence="1 3">
    <name type="scientific">Rhizophagus irregularis</name>
    <dbReference type="NCBI Taxonomy" id="588596"/>
    <lineage>
        <taxon>Eukaryota</taxon>
        <taxon>Fungi</taxon>
        <taxon>Fungi incertae sedis</taxon>
        <taxon>Mucoromycota</taxon>
        <taxon>Glomeromycotina</taxon>
        <taxon>Glomeromycetes</taxon>
        <taxon>Glomerales</taxon>
        <taxon>Glomeraceae</taxon>
        <taxon>Rhizophagus</taxon>
    </lineage>
</organism>
<dbReference type="EMBL" id="LLXJ01005497">
    <property type="protein sequence ID" value="PKB94830.1"/>
    <property type="molecule type" value="Genomic_DNA"/>
</dbReference>
<evidence type="ECO:0000313" key="1">
    <source>
        <dbReference type="EMBL" id="PKB94830.1"/>
    </source>
</evidence>
<feature type="non-terminal residue" evidence="1">
    <location>
        <position position="1"/>
    </location>
</feature>
<dbReference type="VEuPathDB" id="FungiDB:RhiirA1_451958"/>
<evidence type="ECO:0000313" key="2">
    <source>
        <dbReference type="EMBL" id="PKB95392.1"/>
    </source>
</evidence>
<protein>
    <submittedName>
        <fullName evidence="1">Uncharacterized protein</fullName>
    </submittedName>
</protein>
<dbReference type="VEuPathDB" id="FungiDB:RhiirFUN_006698"/>
<comment type="caution">
    <text evidence="1">The sequence shown here is derived from an EMBL/GenBank/DDBJ whole genome shotgun (WGS) entry which is preliminary data.</text>
</comment>
<name>A0A2N0NJT1_9GLOM</name>
<reference evidence="1 3" key="1">
    <citation type="submission" date="2016-04" db="EMBL/GenBank/DDBJ databases">
        <title>Genome analyses suggest a sexual origin of heterokaryosis in a supposedly ancient asexual fungus.</title>
        <authorList>
            <person name="Ropars J."/>
            <person name="Sedzielewska K."/>
            <person name="Noel J."/>
            <person name="Charron P."/>
            <person name="Farinelli L."/>
            <person name="Marton T."/>
            <person name="Kruger M."/>
            <person name="Pelin A."/>
            <person name="Brachmann A."/>
            <person name="Corradi N."/>
        </authorList>
    </citation>
    <scope>NUCLEOTIDE SEQUENCE [LARGE SCALE GENOMIC DNA]</scope>
    <source>
        <strain evidence="1 3">A5</strain>
    </source>
</reference>
<dbReference type="VEuPathDB" id="FungiDB:RhiirA1_403190"/>
<dbReference type="Proteomes" id="UP000232722">
    <property type="component" value="Unassembled WGS sequence"/>
</dbReference>
<proteinExistence type="predicted"/>
<dbReference type="AlphaFoldDB" id="A0A2N0NJT1"/>
<gene>
    <name evidence="2" type="ORF">RhiirA5_436808</name>
    <name evidence="1" type="ORF">RhiirA5_437954</name>
</gene>
<reference evidence="1 3" key="2">
    <citation type="submission" date="2017-09" db="EMBL/GenBank/DDBJ databases">
        <title>Extensive intraspecific genome diversity in a model arbuscular mycorrhizal fungus.</title>
        <authorList>
            <person name="Chen E.C."/>
            <person name="Morin E."/>
            <person name="Beaudet D."/>
            <person name="Noel J."/>
            <person name="Ndikumana S."/>
            <person name="Charron P."/>
            <person name="St-Onge C."/>
            <person name="Giorgi J."/>
            <person name="Grigoriev I.V."/>
            <person name="Roux C."/>
            <person name="Martin F.M."/>
            <person name="Corradi N."/>
        </authorList>
    </citation>
    <scope>NUCLEOTIDE SEQUENCE [LARGE SCALE GENOMIC DNA]</scope>
    <source>
        <strain evidence="1 3">A5</strain>
    </source>
</reference>
<accession>A0A2N0NJT1</accession>
<sequence>PVFEPSNAARHATELYEIVAKTNKPYLLFLYTDGGPDHQVKFIKTQLALISLFLALDLNYLVAVRTPPGHSWKNPVERIMSILNLGLQCVSLMRQEMDVELEEIMLKCNSMNDIRKMAEKTPSLKEGLKQNLNSMITLLNDVFEQLQLKDENFKIFEDASELDIDILWNSMLQLDPTLTKDDRNWANIKNNPISNFFNHCCHSHSYFFSIKKCGKDDCEICLPIRSSQDIFNTLDHLPDPVPANNEHYKNFSDVYHMDTSESYCPSIQARKAKLDKYKKKQRRDKQMPWTGNAQRAIHATQIILDCHCNKSRCLYASKKITEDEKKILMAHLDTVCYTCGTTFSQNDNGFKMELEDDSLEESSRK</sequence>
<dbReference type="EMBL" id="LLXJ01004834">
    <property type="protein sequence ID" value="PKB95392.1"/>
    <property type="molecule type" value="Genomic_DNA"/>
</dbReference>
<evidence type="ECO:0000313" key="3">
    <source>
        <dbReference type="Proteomes" id="UP000232722"/>
    </source>
</evidence>